<dbReference type="Pfam" id="PF00109">
    <property type="entry name" value="ketoacyl-synt"/>
    <property type="match status" value="1"/>
</dbReference>
<dbReference type="Pfam" id="PF14765">
    <property type="entry name" value="PS-DH"/>
    <property type="match status" value="1"/>
</dbReference>
<evidence type="ECO:0000259" key="7">
    <source>
        <dbReference type="PROSITE" id="PS52019"/>
    </source>
</evidence>
<dbReference type="SUPFAM" id="SSF55048">
    <property type="entry name" value="Probable ACP-binding domain of malonyl-CoA ACP transacylase"/>
    <property type="match status" value="1"/>
</dbReference>
<organism evidence="8">
    <name type="scientific">Cladonia uncialis subsp. uncialis</name>
    <dbReference type="NCBI Taxonomy" id="180999"/>
    <lineage>
        <taxon>Eukaryota</taxon>
        <taxon>Fungi</taxon>
        <taxon>Dikarya</taxon>
        <taxon>Ascomycota</taxon>
        <taxon>Pezizomycotina</taxon>
        <taxon>Lecanoromycetes</taxon>
        <taxon>OSLEUM clade</taxon>
        <taxon>Lecanoromycetidae</taxon>
        <taxon>Lecanorales</taxon>
        <taxon>Lecanorineae</taxon>
        <taxon>Cladoniaceae</taxon>
        <taxon>Cladonia</taxon>
    </lineage>
</organism>
<accession>A0A2K9YEY8</accession>
<dbReference type="Pfam" id="PF02801">
    <property type="entry name" value="Ketoacyl-synt_C"/>
    <property type="match status" value="1"/>
</dbReference>
<dbReference type="InterPro" id="IPR032821">
    <property type="entry name" value="PKS_assoc"/>
</dbReference>
<dbReference type="Gene3D" id="3.10.129.110">
    <property type="entry name" value="Polyketide synthase dehydratase"/>
    <property type="match status" value="1"/>
</dbReference>
<dbReference type="InterPro" id="IPR014043">
    <property type="entry name" value="Acyl_transferase_dom"/>
</dbReference>
<dbReference type="SMART" id="SM00825">
    <property type="entry name" value="PKS_KS"/>
    <property type="match status" value="1"/>
</dbReference>
<dbReference type="InterPro" id="IPR016035">
    <property type="entry name" value="Acyl_Trfase/lysoPLipase"/>
</dbReference>
<dbReference type="PROSITE" id="PS52004">
    <property type="entry name" value="KS3_2"/>
    <property type="match status" value="1"/>
</dbReference>
<dbReference type="EMBL" id="MG777510">
    <property type="protein sequence ID" value="AUW31390.1"/>
    <property type="molecule type" value="Genomic_DNA"/>
</dbReference>
<dbReference type="InterPro" id="IPR016036">
    <property type="entry name" value="Malonyl_transacylase_ACP-bd"/>
</dbReference>
<evidence type="ECO:0000256" key="1">
    <source>
        <dbReference type="ARBA" id="ARBA00022450"/>
    </source>
</evidence>
<evidence type="ECO:0000256" key="2">
    <source>
        <dbReference type="ARBA" id="ARBA00022553"/>
    </source>
</evidence>
<dbReference type="InterPro" id="IPR001227">
    <property type="entry name" value="Ac_transferase_dom_sf"/>
</dbReference>
<dbReference type="GO" id="GO:0032259">
    <property type="term" value="P:methylation"/>
    <property type="evidence" value="ECO:0007669"/>
    <property type="project" value="UniProtKB-KW"/>
</dbReference>
<dbReference type="InterPro" id="IPR013217">
    <property type="entry name" value="Methyltransf_12"/>
</dbReference>
<feature type="region of interest" description="C-terminal hotdog fold" evidence="5">
    <location>
        <begin position="931"/>
        <end position="1089"/>
    </location>
</feature>
<evidence type="ECO:0000256" key="5">
    <source>
        <dbReference type="PROSITE-ProRule" id="PRU01363"/>
    </source>
</evidence>
<dbReference type="PROSITE" id="PS52019">
    <property type="entry name" value="PKS_MFAS_DH"/>
    <property type="match status" value="1"/>
</dbReference>
<dbReference type="Pfam" id="PF21089">
    <property type="entry name" value="PKS_DH_N"/>
    <property type="match status" value="1"/>
</dbReference>
<dbReference type="GO" id="GO:0044550">
    <property type="term" value="P:secondary metabolite biosynthetic process"/>
    <property type="evidence" value="ECO:0007669"/>
    <property type="project" value="TreeGrafter"/>
</dbReference>
<dbReference type="SUPFAM" id="SSF53335">
    <property type="entry name" value="S-adenosyl-L-methionine-dependent methyltransferases"/>
    <property type="match status" value="1"/>
</dbReference>
<dbReference type="InterPro" id="IPR050091">
    <property type="entry name" value="PKS_NRPS_Biosynth_Enz"/>
</dbReference>
<protein>
    <submittedName>
        <fullName evidence="8">Putative type I PKS</fullName>
    </submittedName>
</protein>
<dbReference type="CDD" id="cd02440">
    <property type="entry name" value="AdoMet_MTases"/>
    <property type="match status" value="1"/>
</dbReference>
<dbReference type="Gene3D" id="3.30.70.3290">
    <property type="match status" value="1"/>
</dbReference>
<evidence type="ECO:0000313" key="8">
    <source>
        <dbReference type="EMBL" id="AUW31390.1"/>
    </source>
</evidence>
<dbReference type="SMART" id="SM00827">
    <property type="entry name" value="PKS_AT"/>
    <property type="match status" value="1"/>
</dbReference>
<dbReference type="InterPro" id="IPR020841">
    <property type="entry name" value="PKS_Beta-ketoAc_synthase_dom"/>
</dbReference>
<dbReference type="Pfam" id="PF16197">
    <property type="entry name" value="KAsynt_C_assoc"/>
    <property type="match status" value="1"/>
</dbReference>
<dbReference type="Pfam" id="PF08242">
    <property type="entry name" value="Methyltransf_12"/>
    <property type="match status" value="1"/>
</dbReference>
<keyword evidence="2" id="KW-0597">Phosphoprotein</keyword>
<feature type="region of interest" description="N-terminal hotdog fold" evidence="5">
    <location>
        <begin position="795"/>
        <end position="918"/>
    </location>
</feature>
<evidence type="ECO:0000259" key="6">
    <source>
        <dbReference type="PROSITE" id="PS52004"/>
    </source>
</evidence>
<keyword evidence="1" id="KW-0596">Phosphopantetheine</keyword>
<dbReference type="Pfam" id="PF00698">
    <property type="entry name" value="Acyl_transf_1"/>
    <property type="match status" value="1"/>
</dbReference>
<dbReference type="GO" id="GO:0006633">
    <property type="term" value="P:fatty acid biosynthetic process"/>
    <property type="evidence" value="ECO:0007669"/>
    <property type="project" value="TreeGrafter"/>
</dbReference>
<dbReference type="InterPro" id="IPR014030">
    <property type="entry name" value="Ketoacyl_synth_N"/>
</dbReference>
<dbReference type="PANTHER" id="PTHR43775">
    <property type="entry name" value="FATTY ACID SYNTHASE"/>
    <property type="match status" value="1"/>
</dbReference>
<proteinExistence type="predicted"/>
<dbReference type="Gene3D" id="3.40.50.150">
    <property type="entry name" value="Vaccinia Virus protein VP39"/>
    <property type="match status" value="1"/>
</dbReference>
<dbReference type="GO" id="GO:0008168">
    <property type="term" value="F:methyltransferase activity"/>
    <property type="evidence" value="ECO:0007669"/>
    <property type="project" value="UniProtKB-KW"/>
</dbReference>
<keyword evidence="4" id="KW-0808">Transferase</keyword>
<dbReference type="InterPro" id="IPR049552">
    <property type="entry name" value="PKS_DH_N"/>
</dbReference>
<sequence>MSANGANYQKNHHYWVWMSLPQPYKLAIPALGPHSRSVPASEPIPLDCFSAQGFYHESGQYHGHFYVREAYFLAGEGVHRRFDAAFFGMHPAEAICMDPQCRLLLETVYEALKAAGLTIESLQGSNTAVYTGQMVADYDEIMMRDSDDSLDGDDIECIIRETGFAQDGRTQGITSPNHAAQTQLNCYSRAGLNLANTAHGPQYFECHGTGTLAGDAAEAEAINCAFFPTTVNTGTNTRILKASLALQNVTIPPNLLFNRLNPRIEPFYSNLKLPVASNPWPSITDDGPRRASVNSFGFGGANVHAILESYEPGGIATLSVTSLQVAVFTPFVFSAFSETSLIAILEKFHQHLEGKSDSVNLRDLAYTLHSRRTGFQVTAAFAGFLRGGSKSQDLQDHGCPKNWQYARRKSNCTPRRLAFWGTALSRPICAQFAGMGIELLRASKVASQVIERLETRLLQLPVADRPTWSLRQELEKEPSSSRIVDLSRDAGILFHAVVGHSSGEVAAAYAAGFISVEDAICIAYYRGLHSILALGSDGSSGAMMAIGTSAEDMQELCADPDFRRRIWIAAINSPISLTVSGDRDAIDELKIILVDEKNFSRVLRVDEAYHSHHMLPCSEACLNSLAALDMHVDNGGQFTWFSSVLDIEDMSGRQMLLRGKYWDSNMIRPVLIGKAIANACTVVGPFDCALEVGPHPTLNGPALQIIQQVSGSEIPYTGLFHRNASAVESVAEGLAYIWSHLGKDAIDLQRYDRYVSGHSHCSLLKGLPTYAWDHKEYWNESRYAKAIRLRPGPVHKLLGHMTPDSNEQDMRWRHVLKPTEIPWLSGHRLQNQVIYPSAENVITALEAAMAMCKRKRVVASLLELSEVELGRALVFEEDDSNVKVKASFRYHAADGKVGSSLSLMANARVHISLGEVFDEALPARAPKPPNLLKVRPGDFYAASRDLEYQWAGPFVALDKLERKLGAAVGTLNIVEPSELILHPALLDAAFQSVLLAYSFPDDGQLWTIHVLRRIERLTVNPSLARETSKEKPLSFASSHNPETVRMIGNLDIFPVAAEIPIAGEQRELAEQLERIAGFIVRKFIRETPAAHSFMVEGQHARILFATDVISPAQAGHMSLWRPEWENDTHEQLISACQPCAHTVEMQILKLIGYSLPDIFKADKEPIKLDNTFTEKFCSDALGMGTSNRHLARTVKQLTYRHPHLDILGIGAGTDSAAEAIIHEIGPTFSSYTLTDMFPSPVEPTKPWAAPHLHKIFSKTLDIRQNPIAQGFSEQSYDLVVASLILYSSSGLRQTLQNARRLLKPGGHLIILELLRVQSSVYPLIFGAIPGMWQGVDVDGVMWPDMGLSNWDHLLQGSGFSGCNSSTPTTLEQSCIAPFTVLLSQAVDGKRNFPRYPLKFESDAFFEPDQMPCAKSLWPFQNNPLTELESSIFQYLEHEQWEALKGMVMSAGVLLWIMQGRRARNPFANIMAGLLRLIICKGPTISYQMLDFEDANRIDPHSLSEALLLLRAEILWRRQDNMPTSIENELVLDEEGRLIIPRLIVKKGMNDRYNSSKRAIIDRFNPHQQNINIVPMDSQSGYELIQEPEPSFEDGTVVARMEVTLSLLSAVRVAEFGCMFLKLGKQGASEDHMITLSNKILFNDDVPGSSFR</sequence>
<feature type="domain" description="Ketosynthase family 3 (KS3)" evidence="6">
    <location>
        <begin position="1"/>
        <end position="309"/>
    </location>
</feature>
<dbReference type="Gene3D" id="3.40.366.10">
    <property type="entry name" value="Malonyl-Coenzyme A Acyl Carrier Protein, domain 2"/>
    <property type="match status" value="1"/>
</dbReference>
<name>A0A2K9YEY8_CLAUC</name>
<feature type="active site" description="Proton donor; for dehydratase activity" evidence="5">
    <location>
        <position position="987"/>
    </location>
</feature>
<evidence type="ECO:0000256" key="3">
    <source>
        <dbReference type="ARBA" id="ARBA00022603"/>
    </source>
</evidence>
<evidence type="ECO:0000256" key="4">
    <source>
        <dbReference type="ARBA" id="ARBA00022679"/>
    </source>
</evidence>
<dbReference type="PANTHER" id="PTHR43775:SF20">
    <property type="entry name" value="HYBRID PKS-NRPS SYNTHETASE APDA"/>
    <property type="match status" value="1"/>
</dbReference>
<dbReference type="InterPro" id="IPR042104">
    <property type="entry name" value="PKS_dehydratase_sf"/>
</dbReference>
<keyword evidence="3" id="KW-0489">Methyltransferase</keyword>
<dbReference type="CDD" id="cd00833">
    <property type="entry name" value="PKS"/>
    <property type="match status" value="1"/>
</dbReference>
<dbReference type="InterPro" id="IPR049900">
    <property type="entry name" value="PKS_mFAS_DH"/>
</dbReference>
<dbReference type="InterPro" id="IPR014031">
    <property type="entry name" value="Ketoacyl_synth_C"/>
</dbReference>
<dbReference type="SUPFAM" id="SSF52151">
    <property type="entry name" value="FabD/lysophospholipase-like"/>
    <property type="match status" value="1"/>
</dbReference>
<feature type="domain" description="PKS/mFAS DH" evidence="7">
    <location>
        <begin position="795"/>
        <end position="1089"/>
    </location>
</feature>
<dbReference type="SUPFAM" id="SSF53901">
    <property type="entry name" value="Thiolase-like"/>
    <property type="match status" value="2"/>
</dbReference>
<dbReference type="GO" id="GO:0004312">
    <property type="term" value="F:fatty acid synthase activity"/>
    <property type="evidence" value="ECO:0007669"/>
    <property type="project" value="TreeGrafter"/>
</dbReference>
<dbReference type="InterPro" id="IPR016039">
    <property type="entry name" value="Thiolase-like"/>
</dbReference>
<dbReference type="InterPro" id="IPR029063">
    <property type="entry name" value="SAM-dependent_MTases_sf"/>
</dbReference>
<dbReference type="Gene3D" id="3.40.47.10">
    <property type="match status" value="2"/>
</dbReference>
<feature type="active site" description="Proton acceptor; for dehydratase activity" evidence="5">
    <location>
        <position position="827"/>
    </location>
</feature>
<dbReference type="SMART" id="SM00826">
    <property type="entry name" value="PKS_DH"/>
    <property type="match status" value="1"/>
</dbReference>
<reference evidence="8" key="1">
    <citation type="submission" date="2017-12" db="EMBL/GenBank/DDBJ databases">
        <title>Genome Sequencing Reveals a Rich Biosynthetic Potential.</title>
        <authorList>
            <person name="Bertrand R.L."/>
            <person name="Abdel-Hameed M.E."/>
            <person name="Sorensen J.L."/>
        </authorList>
    </citation>
    <scope>NUCLEOTIDE SEQUENCE</scope>
</reference>
<dbReference type="InterPro" id="IPR049551">
    <property type="entry name" value="PKS_DH_C"/>
</dbReference>
<dbReference type="InterPro" id="IPR020807">
    <property type="entry name" value="PKS_DH"/>
</dbReference>